<proteinExistence type="predicted"/>
<accession>A0A0E9W6Z1</accession>
<reference evidence="2" key="1">
    <citation type="submission" date="2014-11" db="EMBL/GenBank/DDBJ databases">
        <authorList>
            <person name="Amaro Gonzalez C."/>
        </authorList>
    </citation>
    <scope>NUCLEOTIDE SEQUENCE</scope>
</reference>
<evidence type="ECO:0000256" key="1">
    <source>
        <dbReference type="SAM" id="Phobius"/>
    </source>
</evidence>
<feature type="transmembrane region" description="Helical" evidence="1">
    <location>
        <begin position="12"/>
        <end position="28"/>
    </location>
</feature>
<evidence type="ECO:0000313" key="2">
    <source>
        <dbReference type="EMBL" id="JAH85335.1"/>
    </source>
</evidence>
<keyword evidence="1" id="KW-0472">Membrane</keyword>
<dbReference type="EMBL" id="GBXM01023242">
    <property type="protein sequence ID" value="JAH85335.1"/>
    <property type="molecule type" value="Transcribed_RNA"/>
</dbReference>
<keyword evidence="1" id="KW-1133">Transmembrane helix</keyword>
<sequence>MHLITVNSDQYNSFLAFILVSNLFFTVVF</sequence>
<dbReference type="AlphaFoldDB" id="A0A0E9W6Z1"/>
<reference evidence="2" key="2">
    <citation type="journal article" date="2015" name="Fish Shellfish Immunol.">
        <title>Early steps in the European eel (Anguilla anguilla)-Vibrio vulnificus interaction in the gills: Role of the RtxA13 toxin.</title>
        <authorList>
            <person name="Callol A."/>
            <person name="Pajuelo D."/>
            <person name="Ebbesson L."/>
            <person name="Teles M."/>
            <person name="MacKenzie S."/>
            <person name="Amaro C."/>
        </authorList>
    </citation>
    <scope>NUCLEOTIDE SEQUENCE</scope>
</reference>
<name>A0A0E9W6Z1_ANGAN</name>
<organism evidence="2">
    <name type="scientific">Anguilla anguilla</name>
    <name type="common">European freshwater eel</name>
    <name type="synonym">Muraena anguilla</name>
    <dbReference type="NCBI Taxonomy" id="7936"/>
    <lineage>
        <taxon>Eukaryota</taxon>
        <taxon>Metazoa</taxon>
        <taxon>Chordata</taxon>
        <taxon>Craniata</taxon>
        <taxon>Vertebrata</taxon>
        <taxon>Euteleostomi</taxon>
        <taxon>Actinopterygii</taxon>
        <taxon>Neopterygii</taxon>
        <taxon>Teleostei</taxon>
        <taxon>Anguilliformes</taxon>
        <taxon>Anguillidae</taxon>
        <taxon>Anguilla</taxon>
    </lineage>
</organism>
<protein>
    <submittedName>
        <fullName evidence="2">Uncharacterized protein</fullName>
    </submittedName>
</protein>
<keyword evidence="1" id="KW-0812">Transmembrane</keyword>